<dbReference type="PANTHER" id="PTHR46310:SF7">
    <property type="entry name" value="AMIDASE 1"/>
    <property type="match status" value="1"/>
</dbReference>
<dbReference type="PANTHER" id="PTHR46310">
    <property type="entry name" value="AMIDASE 1"/>
    <property type="match status" value="1"/>
</dbReference>
<evidence type="ECO:0000256" key="1">
    <source>
        <dbReference type="SAM" id="SignalP"/>
    </source>
</evidence>
<dbReference type="InterPro" id="IPR058329">
    <property type="entry name" value="Arp1_N"/>
</dbReference>
<dbReference type="AlphaFoldDB" id="A0AAJ0EF56"/>
<evidence type="ECO:0000259" key="2">
    <source>
        <dbReference type="Pfam" id="PF01425"/>
    </source>
</evidence>
<evidence type="ECO:0000259" key="3">
    <source>
        <dbReference type="Pfam" id="PF26053"/>
    </source>
</evidence>
<name>A0AAJ0EF56_9PEZI</name>
<keyword evidence="5" id="KW-1185">Reference proteome</keyword>
<accession>A0AAJ0EF56</accession>
<comment type="caution">
    <text evidence="4">The sequence shown here is derived from an EMBL/GenBank/DDBJ whole genome shotgun (WGS) entry which is preliminary data.</text>
</comment>
<evidence type="ECO:0000313" key="4">
    <source>
        <dbReference type="EMBL" id="KAK1637807.1"/>
    </source>
</evidence>
<keyword evidence="1" id="KW-0732">Signal</keyword>
<protein>
    <submittedName>
        <fullName evidence="4">Amidase</fullName>
    </submittedName>
</protein>
<dbReference type="Pfam" id="PF26053">
    <property type="entry name" value="DUF8016"/>
    <property type="match status" value="1"/>
</dbReference>
<dbReference type="Proteomes" id="UP001243989">
    <property type="component" value="Unassembled WGS sequence"/>
</dbReference>
<dbReference type="SUPFAM" id="SSF75304">
    <property type="entry name" value="Amidase signature (AS) enzymes"/>
    <property type="match status" value="2"/>
</dbReference>
<sequence length="705" mass="76156">MKLPAFLVTFCLMALYLKVAKALTPLNGTLFQSTFVSDTQDQAFLIEDAQYLAVTSDPIFTVSCVLDPSQGPLTYISALSSTTTGDELQKVIEDSLVKDDVFVQGFLNNVLVSASGSDELDDSVISYLEGQGSNIIYGGGDGPSTCGNSTLPLSGRALTKVLRMYIDTYRKFVTGTYESNGGYKAFTQSEADWGYAMIPVPSRLYSTDDTRPMAGQRVAVKDIYDLEGIQTTAGSRAYAAVNDVASKTAPALQQIIDLGGVVVGKQKTAQFASPQSPWNWNDAFYPRSPRGDTFLSCSGSSSGAGCSIAAYDWLNFAIGTDTGLSMRQPAAFSGTYGNRPSQGMILMENIITNAFCWNRPTLGSRRLLPRSVPATVTSTQEQQEQAISPLQSVIVATHDTRLVSFSTCESNTFNADTAGVFCRDPVKWASFAKAWYDPSLHQDTSLNGLSALSVSDDRTFPKRILYPVDHLPLQNPAAETIFQKFLSDASAALGATVEKVNLTETIEDVTGRPILQLLGDLLVLWTHDLITETAQPLLAQYAPAFSPLDEPYRGAFHSLTVDDNVYKAAMTNRTRDAALWHEKALFSTDTSCSEAIFVYDVGTGGIPTFRSQDLNSDPGSTTPVNPTTPQAGSTVASYFGDADYTIPIGQVSYFSNVTFQDEIMPVTVNLVAKRGCDFVLFNLVNDLADKGILKTVSTGQQAFAS</sequence>
<dbReference type="EMBL" id="JAHMHQ010000008">
    <property type="protein sequence ID" value="KAK1637807.1"/>
    <property type="molecule type" value="Genomic_DNA"/>
</dbReference>
<dbReference type="GeneID" id="85473816"/>
<dbReference type="Pfam" id="PF01425">
    <property type="entry name" value="Amidase"/>
    <property type="match status" value="1"/>
</dbReference>
<dbReference type="InterPro" id="IPR023631">
    <property type="entry name" value="Amidase_dom"/>
</dbReference>
<proteinExistence type="predicted"/>
<dbReference type="Gene3D" id="3.90.1300.10">
    <property type="entry name" value="Amidase signature (AS) domain"/>
    <property type="match status" value="1"/>
</dbReference>
<dbReference type="InterPro" id="IPR036928">
    <property type="entry name" value="AS_sf"/>
</dbReference>
<feature type="signal peptide" evidence="1">
    <location>
        <begin position="1"/>
        <end position="22"/>
    </location>
</feature>
<feature type="domain" description="Scytalone dehydratase-like protein Arp1 N-terminal" evidence="3">
    <location>
        <begin position="72"/>
        <end position="137"/>
    </location>
</feature>
<gene>
    <name evidence="4" type="ORF">BDP81DRAFT_405809</name>
</gene>
<feature type="domain" description="Amidase" evidence="2">
    <location>
        <begin position="207"/>
        <end position="345"/>
    </location>
</feature>
<feature type="chain" id="PRO_5042562715" evidence="1">
    <location>
        <begin position="23"/>
        <end position="705"/>
    </location>
</feature>
<organism evidence="4 5">
    <name type="scientific">Colletotrichum phormii</name>
    <dbReference type="NCBI Taxonomy" id="359342"/>
    <lineage>
        <taxon>Eukaryota</taxon>
        <taxon>Fungi</taxon>
        <taxon>Dikarya</taxon>
        <taxon>Ascomycota</taxon>
        <taxon>Pezizomycotina</taxon>
        <taxon>Sordariomycetes</taxon>
        <taxon>Hypocreomycetidae</taxon>
        <taxon>Glomerellales</taxon>
        <taxon>Glomerellaceae</taxon>
        <taxon>Colletotrichum</taxon>
        <taxon>Colletotrichum acutatum species complex</taxon>
    </lineage>
</organism>
<dbReference type="RefSeq" id="XP_060446414.1">
    <property type="nucleotide sequence ID" value="XM_060588954.1"/>
</dbReference>
<evidence type="ECO:0000313" key="5">
    <source>
        <dbReference type="Proteomes" id="UP001243989"/>
    </source>
</evidence>
<reference evidence="4" key="1">
    <citation type="submission" date="2021-06" db="EMBL/GenBank/DDBJ databases">
        <title>Comparative genomics, transcriptomics and evolutionary studies reveal genomic signatures of adaptation to plant cell wall in hemibiotrophic fungi.</title>
        <authorList>
            <consortium name="DOE Joint Genome Institute"/>
            <person name="Baroncelli R."/>
            <person name="Diaz J.F."/>
            <person name="Benocci T."/>
            <person name="Peng M."/>
            <person name="Battaglia E."/>
            <person name="Haridas S."/>
            <person name="Andreopoulos W."/>
            <person name="Labutti K."/>
            <person name="Pangilinan J."/>
            <person name="Floch G.L."/>
            <person name="Makela M.R."/>
            <person name="Henrissat B."/>
            <person name="Grigoriev I.V."/>
            <person name="Crouch J.A."/>
            <person name="De Vries R.P."/>
            <person name="Sukno S.A."/>
            <person name="Thon M.R."/>
        </authorList>
    </citation>
    <scope>NUCLEOTIDE SEQUENCE</scope>
    <source>
        <strain evidence="4">CBS 102054</strain>
    </source>
</reference>